<dbReference type="PANTHER" id="PTHR30036:SF7">
    <property type="entry name" value="ABC TRANSPORTER PERIPLASMIC-BINDING PROTEIN YPHF"/>
    <property type="match status" value="1"/>
</dbReference>
<dbReference type="InterPro" id="IPR050555">
    <property type="entry name" value="Bact_Solute-Bind_Prot2"/>
</dbReference>
<organism evidence="5 6">
    <name type="scientific">Aliiruegeria lutimaris</name>
    <dbReference type="NCBI Taxonomy" id="571298"/>
    <lineage>
        <taxon>Bacteria</taxon>
        <taxon>Pseudomonadati</taxon>
        <taxon>Pseudomonadota</taxon>
        <taxon>Alphaproteobacteria</taxon>
        <taxon>Rhodobacterales</taxon>
        <taxon>Roseobacteraceae</taxon>
        <taxon>Aliiruegeria</taxon>
    </lineage>
</organism>
<dbReference type="GO" id="GO:0030288">
    <property type="term" value="C:outer membrane-bounded periplasmic space"/>
    <property type="evidence" value="ECO:0007669"/>
    <property type="project" value="TreeGrafter"/>
</dbReference>
<evidence type="ECO:0000256" key="3">
    <source>
        <dbReference type="SAM" id="SignalP"/>
    </source>
</evidence>
<comment type="similarity">
    <text evidence="2">Belongs to the bacterial solute-binding protein 2 family.</text>
</comment>
<dbReference type="InterPro" id="IPR028082">
    <property type="entry name" value="Peripla_BP_I"/>
</dbReference>
<dbReference type="Proteomes" id="UP000199382">
    <property type="component" value="Unassembled WGS sequence"/>
</dbReference>
<reference evidence="5 6" key="1">
    <citation type="submission" date="2016-10" db="EMBL/GenBank/DDBJ databases">
        <authorList>
            <person name="de Groot N.N."/>
        </authorList>
    </citation>
    <scope>NUCLEOTIDE SEQUENCE [LARGE SCALE GENOMIC DNA]</scope>
    <source>
        <strain evidence="5 6">DSM 25294</strain>
    </source>
</reference>
<accession>A0A1G8MRX9</accession>
<dbReference type="Pfam" id="PF13407">
    <property type="entry name" value="Peripla_BP_4"/>
    <property type="match status" value="1"/>
</dbReference>
<dbReference type="SUPFAM" id="SSF53822">
    <property type="entry name" value="Periplasmic binding protein-like I"/>
    <property type="match status" value="1"/>
</dbReference>
<dbReference type="Gene3D" id="3.40.50.2300">
    <property type="match status" value="2"/>
</dbReference>
<sequence>MSRLRATPAMEEIMKTLTLALATVATLALPGHAVAADGPGMTKKDSYRFVIIPKVVHPWFDLVNDGAQEAGAVIEAQTGSKVEIVYSAPQQADVVQQNQIIESSIATRPDGIAIDLLDASGNRASLEEAMEQGIPVTVFDSVPPEGMNLTSIGNDFCEQAEIASERLVELLGGEGEVAIMMGVPTAPNHAIRAECHEKVFAKYDGIKLVATGIDNDSIKTAQKQAAAIMQANPGLKGWVACDAAGPIGIGQAIQEAGKVGEVLMVGLDNLPEMPQLIRDGVADSSSSTKPQMQGYWSVMAMWQQATGIETPKYIDTGIAILTTDNVGE</sequence>
<evidence type="ECO:0000313" key="5">
    <source>
        <dbReference type="EMBL" id="SDI70799.1"/>
    </source>
</evidence>
<feature type="signal peptide" evidence="3">
    <location>
        <begin position="1"/>
        <end position="35"/>
    </location>
</feature>
<protein>
    <submittedName>
        <fullName evidence="5">Monosaccharide ABC transporter substrate-binding protein, CUT2 family</fullName>
    </submittedName>
</protein>
<dbReference type="AlphaFoldDB" id="A0A1G8MRX9"/>
<comment type="subcellular location">
    <subcellularLocation>
        <location evidence="1">Periplasm</location>
    </subcellularLocation>
</comment>
<dbReference type="STRING" id="571298.SAMN04488026_100632"/>
<feature type="domain" description="Periplasmic binding protein" evidence="4">
    <location>
        <begin position="50"/>
        <end position="307"/>
    </location>
</feature>
<gene>
    <name evidence="5" type="ORF">SAMN04488026_100632</name>
</gene>
<dbReference type="GO" id="GO:0030246">
    <property type="term" value="F:carbohydrate binding"/>
    <property type="evidence" value="ECO:0007669"/>
    <property type="project" value="TreeGrafter"/>
</dbReference>
<proteinExistence type="inferred from homology"/>
<evidence type="ECO:0000256" key="1">
    <source>
        <dbReference type="ARBA" id="ARBA00004418"/>
    </source>
</evidence>
<evidence type="ECO:0000259" key="4">
    <source>
        <dbReference type="Pfam" id="PF13407"/>
    </source>
</evidence>
<dbReference type="InterPro" id="IPR025997">
    <property type="entry name" value="SBP_2_dom"/>
</dbReference>
<feature type="chain" id="PRO_5011764350" evidence="3">
    <location>
        <begin position="36"/>
        <end position="328"/>
    </location>
</feature>
<keyword evidence="3" id="KW-0732">Signal</keyword>
<dbReference type="EMBL" id="FNEK01000006">
    <property type="protein sequence ID" value="SDI70799.1"/>
    <property type="molecule type" value="Genomic_DNA"/>
</dbReference>
<evidence type="ECO:0000256" key="2">
    <source>
        <dbReference type="ARBA" id="ARBA00007639"/>
    </source>
</evidence>
<name>A0A1G8MRX9_9RHOB</name>
<evidence type="ECO:0000313" key="6">
    <source>
        <dbReference type="Proteomes" id="UP000199382"/>
    </source>
</evidence>
<dbReference type="PANTHER" id="PTHR30036">
    <property type="entry name" value="D-XYLOSE-BINDING PERIPLASMIC PROTEIN"/>
    <property type="match status" value="1"/>
</dbReference>
<keyword evidence="6" id="KW-1185">Reference proteome</keyword>